<comment type="caution">
    <text evidence="3">The sequence shown here is derived from an EMBL/GenBank/DDBJ whole genome shotgun (WGS) entry which is preliminary data.</text>
</comment>
<reference evidence="3" key="1">
    <citation type="submission" date="2021-02" db="EMBL/GenBank/DDBJ databases">
        <authorList>
            <person name="Nowell W R."/>
        </authorList>
    </citation>
    <scope>NUCLEOTIDE SEQUENCE</scope>
</reference>
<dbReference type="Proteomes" id="UP000663864">
    <property type="component" value="Unassembled WGS sequence"/>
</dbReference>
<sequence length="188" mass="22136">MSVNDEEYQLLSKQRKHNSSPLLEIPDSSEILRQRKKHRSLTRKRTNSSKLNKDEIKYQRFVHGLQKEIQFYINQSLRESRFETRVNQYLETIPSFPTIRATLKSKRSGSTLSSYQTNETESLITSIINRHDPMSILKHNETKRLSADVRTILTGPAMKSFYIQFIRSPRQHNQLNSYETTILYASEQ</sequence>
<organism evidence="3 4">
    <name type="scientific">Rotaria sordida</name>
    <dbReference type="NCBI Taxonomy" id="392033"/>
    <lineage>
        <taxon>Eukaryota</taxon>
        <taxon>Metazoa</taxon>
        <taxon>Spiralia</taxon>
        <taxon>Gnathifera</taxon>
        <taxon>Rotifera</taxon>
        <taxon>Eurotatoria</taxon>
        <taxon>Bdelloidea</taxon>
        <taxon>Philodinida</taxon>
        <taxon>Philodinidae</taxon>
        <taxon>Rotaria</taxon>
    </lineage>
</organism>
<evidence type="ECO:0000256" key="1">
    <source>
        <dbReference type="SAM" id="MobiDB-lite"/>
    </source>
</evidence>
<protein>
    <submittedName>
        <fullName evidence="3">Uncharacterized protein</fullName>
    </submittedName>
</protein>
<proteinExistence type="predicted"/>
<feature type="region of interest" description="Disordered" evidence="1">
    <location>
        <begin position="1"/>
        <end position="24"/>
    </location>
</feature>
<dbReference type="EMBL" id="CAJOBD010000368">
    <property type="protein sequence ID" value="CAF3655453.1"/>
    <property type="molecule type" value="Genomic_DNA"/>
</dbReference>
<accession>A0A818RT34</accession>
<evidence type="ECO:0000313" key="3">
    <source>
        <dbReference type="EMBL" id="CAF3655453.1"/>
    </source>
</evidence>
<gene>
    <name evidence="3" type="ORF">JBS370_LOCUS6597</name>
    <name evidence="2" type="ORF">ZHD862_LOCUS8158</name>
</gene>
<dbReference type="Proteomes" id="UP000663836">
    <property type="component" value="Unassembled WGS sequence"/>
</dbReference>
<name>A0A818RT34_9BILA</name>
<evidence type="ECO:0000313" key="4">
    <source>
        <dbReference type="Proteomes" id="UP000663836"/>
    </source>
</evidence>
<evidence type="ECO:0000313" key="2">
    <source>
        <dbReference type="EMBL" id="CAF0916392.1"/>
    </source>
</evidence>
<dbReference type="EMBL" id="CAJNOT010000259">
    <property type="protein sequence ID" value="CAF0916392.1"/>
    <property type="molecule type" value="Genomic_DNA"/>
</dbReference>
<dbReference type="AlphaFoldDB" id="A0A818RT34"/>